<dbReference type="Proteomes" id="UP000818624">
    <property type="component" value="Chromosome 3"/>
</dbReference>
<sequence length="737" mass="79116">MTMLRRSWALVPGVARGAAAHARGVRWAHKASSTAFYRPLPDISVSWGASDDDLQAAKHSAHARHMPFDDAAADELRTLHARLAELHRTTRTLEREQREVGAQIPALAKTAKADASAHDALEAARTRARALRTELRTLQQSIDEANTRSTAIRDAWPNRMHAAVPYGPESEARVVALHDARIGAAPLPDVALPCAAAELPDDLRAALPTSSAHDHLHIAETLPSGGVDMSAGIVTTGPSWPYLLGTLSMLEHALTQYALATALRHGFVLASVPDVVKTDVAERCGFRPRDEASAQTYFVDTQRDASDAALCLAGTAEIPLAAFVANRTFASEAAGGAAGGSVGALPLPVKLVALGHAFRAEAGARGTDTRGLYRIHQFSKVEMFAVTASDASDAMLEELRAIQEEMAQGLGLLYRVLDMPTEELGASAYRKYDVEAWMPGRGGWGEICSASNCTDYQAHRLAIKYRPAARDGERAKLAYAHTLNATAAAIPRLIVALLETYGHVEGRLVLPAALRPYWLGGADDARVQWAQGHSGAPGAAPGGVRRLHTAARRPGASPRPAWPVRWCLHTSAARRKSFAQYRDELRAMAAQHGASPASLVLAFALLHELTAIVPLFFFAALFTVLGAGESILGALDAVRASVLPDDAQGYVHETLHAWIVRGTRFATRLCSRCSEYVAYPTEGPTSPVAVWLSSLTAAYVVVKVLVPVRLAASFALAPWFARRVLQPAGRLVRRLRS</sequence>
<name>A0ABY8ESD2_MALFU</name>
<evidence type="ECO:0000256" key="5">
    <source>
        <dbReference type="ARBA" id="ARBA00023146"/>
    </source>
</evidence>
<evidence type="ECO:0000256" key="2">
    <source>
        <dbReference type="ARBA" id="ARBA00022598"/>
    </source>
</evidence>
<keyword evidence="3" id="KW-0547">Nucleotide-binding</keyword>
<keyword evidence="8" id="KW-0175">Coiled coil</keyword>
<dbReference type="InterPro" id="IPR002314">
    <property type="entry name" value="aa-tRNA-synt_IIb"/>
</dbReference>
<evidence type="ECO:0000256" key="9">
    <source>
        <dbReference type="SAM" id="Phobius"/>
    </source>
</evidence>
<dbReference type="InterPro" id="IPR010978">
    <property type="entry name" value="tRNA-bd_arm"/>
</dbReference>
<accession>A0ABY8ESD2</accession>
<evidence type="ECO:0000256" key="8">
    <source>
        <dbReference type="SAM" id="Coils"/>
    </source>
</evidence>
<dbReference type="GO" id="GO:0004828">
    <property type="term" value="F:serine-tRNA ligase activity"/>
    <property type="evidence" value="ECO:0007669"/>
    <property type="project" value="UniProtKB-EC"/>
</dbReference>
<dbReference type="PRINTS" id="PR00981">
    <property type="entry name" value="TRNASYNTHSER"/>
</dbReference>
<dbReference type="EMBL" id="CP046236">
    <property type="protein sequence ID" value="WFD48481.1"/>
    <property type="molecule type" value="Genomic_DNA"/>
</dbReference>
<keyword evidence="9" id="KW-0472">Membrane</keyword>
<dbReference type="InterPro" id="IPR018811">
    <property type="entry name" value="MRX11"/>
</dbReference>
<keyword evidence="9" id="KW-1133">Transmembrane helix</keyword>
<dbReference type="InterPro" id="IPR042103">
    <property type="entry name" value="SerRS_1_N_sf"/>
</dbReference>
<dbReference type="PANTHER" id="PTHR11778">
    <property type="entry name" value="SERYL-TRNA SYNTHETASE"/>
    <property type="match status" value="1"/>
</dbReference>
<dbReference type="InterPro" id="IPR002317">
    <property type="entry name" value="Ser-tRNA-ligase_type_1"/>
</dbReference>
<feature type="coiled-coil region" evidence="8">
    <location>
        <begin position="121"/>
        <end position="148"/>
    </location>
</feature>
<keyword evidence="5" id="KW-0030">Aminoacyl-tRNA synthetase</keyword>
<evidence type="ECO:0000256" key="1">
    <source>
        <dbReference type="ARBA" id="ARBA00012840"/>
    </source>
</evidence>
<keyword evidence="4" id="KW-0067">ATP-binding</keyword>
<feature type="domain" description="Aminoacyl-transfer RNA synthetases class-II family profile" evidence="10">
    <location>
        <begin position="248"/>
        <end position="511"/>
    </location>
</feature>
<dbReference type="SUPFAM" id="SSF55681">
    <property type="entry name" value="Class II aaRS and biotin synthetases"/>
    <property type="match status" value="1"/>
</dbReference>
<reference evidence="11 12" key="1">
    <citation type="journal article" date="2020" name="Elife">
        <title>Loss of centromere function drives karyotype evolution in closely related Malassezia species.</title>
        <authorList>
            <person name="Sankaranarayanan S.R."/>
            <person name="Ianiri G."/>
            <person name="Coelho M.A."/>
            <person name="Reza M.H."/>
            <person name="Thimmappa B.C."/>
            <person name="Ganguly P."/>
            <person name="Vadnala R.N."/>
            <person name="Sun S."/>
            <person name="Siddharthan R."/>
            <person name="Tellgren-Roth C."/>
            <person name="Dawson T.L."/>
            <person name="Heitman J."/>
            <person name="Sanyal K."/>
        </authorList>
    </citation>
    <scope>NUCLEOTIDE SEQUENCE [LARGE SCALE GENOMIC DNA]</scope>
    <source>
        <strain evidence="11">CBS14141</strain>
    </source>
</reference>
<dbReference type="SUPFAM" id="SSF46589">
    <property type="entry name" value="tRNA-binding arm"/>
    <property type="match status" value="1"/>
</dbReference>
<proteinExistence type="predicted"/>
<organism evidence="11 12">
    <name type="scientific">Malassezia furfur</name>
    <name type="common">Pityriasis versicolor infection agent</name>
    <name type="synonym">Pityrosporum furfur</name>
    <dbReference type="NCBI Taxonomy" id="55194"/>
    <lineage>
        <taxon>Eukaryota</taxon>
        <taxon>Fungi</taxon>
        <taxon>Dikarya</taxon>
        <taxon>Basidiomycota</taxon>
        <taxon>Ustilaginomycotina</taxon>
        <taxon>Malasseziomycetes</taxon>
        <taxon>Malasseziales</taxon>
        <taxon>Malasseziaceae</taxon>
        <taxon>Malassezia</taxon>
    </lineage>
</organism>
<evidence type="ECO:0000256" key="6">
    <source>
        <dbReference type="ARBA" id="ARBA00031113"/>
    </source>
</evidence>
<dbReference type="Pfam" id="PF00587">
    <property type="entry name" value="tRNA-synt_2b"/>
    <property type="match status" value="1"/>
</dbReference>
<dbReference type="EC" id="6.1.1.11" evidence="1"/>
<gene>
    <name evidence="11" type="primary">DIA4</name>
    <name evidence="11" type="ORF">GLX27_003151</name>
</gene>
<dbReference type="Gene3D" id="3.30.930.10">
    <property type="entry name" value="Bira Bifunctional Protein, Domain 2"/>
    <property type="match status" value="1"/>
</dbReference>
<feature type="transmembrane region" description="Helical" evidence="9">
    <location>
        <begin position="599"/>
        <end position="625"/>
    </location>
</feature>
<evidence type="ECO:0000313" key="12">
    <source>
        <dbReference type="Proteomes" id="UP000818624"/>
    </source>
</evidence>
<protein>
    <recommendedName>
        <fullName evidence="1">serine--tRNA ligase</fullName>
        <ecNumber evidence="1">6.1.1.11</ecNumber>
    </recommendedName>
    <alternativeName>
        <fullName evidence="6">Seryl-tRNA synthetase</fullName>
    </alternativeName>
    <alternativeName>
        <fullName evidence="7">Seryl-tRNA(Ser) synthetase</fullName>
    </alternativeName>
</protein>
<dbReference type="Gene3D" id="1.10.287.40">
    <property type="entry name" value="Serine-tRNA synthetase, tRNA binding domain"/>
    <property type="match status" value="1"/>
</dbReference>
<dbReference type="PROSITE" id="PS50862">
    <property type="entry name" value="AA_TRNA_LIGASE_II"/>
    <property type="match status" value="1"/>
</dbReference>
<evidence type="ECO:0000259" key="10">
    <source>
        <dbReference type="PROSITE" id="PS50862"/>
    </source>
</evidence>
<keyword evidence="9" id="KW-0812">Transmembrane</keyword>
<dbReference type="Pfam" id="PF10306">
    <property type="entry name" value="FLILHELTA"/>
    <property type="match status" value="1"/>
</dbReference>
<keyword evidence="12" id="KW-1185">Reference proteome</keyword>
<evidence type="ECO:0000256" key="3">
    <source>
        <dbReference type="ARBA" id="ARBA00022741"/>
    </source>
</evidence>
<keyword evidence="2 11" id="KW-0436">Ligase</keyword>
<evidence type="ECO:0000313" key="11">
    <source>
        <dbReference type="EMBL" id="WFD48481.1"/>
    </source>
</evidence>
<evidence type="ECO:0000256" key="4">
    <source>
        <dbReference type="ARBA" id="ARBA00022840"/>
    </source>
</evidence>
<dbReference type="InterPro" id="IPR006195">
    <property type="entry name" value="aa-tRNA-synth_II"/>
</dbReference>
<evidence type="ECO:0000256" key="7">
    <source>
        <dbReference type="ARBA" id="ARBA00034892"/>
    </source>
</evidence>
<dbReference type="InterPro" id="IPR045864">
    <property type="entry name" value="aa-tRNA-synth_II/BPL/LPL"/>
</dbReference>